<dbReference type="RefSeq" id="WP_209656735.1">
    <property type="nucleotide sequence ID" value="NZ_JAGJCB010000026.1"/>
</dbReference>
<evidence type="ECO:0000256" key="1">
    <source>
        <dbReference type="SAM" id="SignalP"/>
    </source>
</evidence>
<evidence type="ECO:0000313" key="3">
    <source>
        <dbReference type="EMBL" id="MBP0905597.1"/>
    </source>
</evidence>
<organism evidence="3 4">
    <name type="scientific">Mariniflexile gromovii</name>
    <dbReference type="NCBI Taxonomy" id="362523"/>
    <lineage>
        <taxon>Bacteria</taxon>
        <taxon>Pseudomonadati</taxon>
        <taxon>Bacteroidota</taxon>
        <taxon>Flavobacteriia</taxon>
        <taxon>Flavobacteriales</taxon>
        <taxon>Flavobacteriaceae</taxon>
        <taxon>Mariniflexile</taxon>
    </lineage>
</organism>
<comment type="caution">
    <text evidence="3">The sequence shown here is derived from an EMBL/GenBank/DDBJ whole genome shotgun (WGS) entry which is preliminary data.</text>
</comment>
<dbReference type="InterPro" id="IPR024311">
    <property type="entry name" value="Lipocalin-like"/>
</dbReference>
<feature type="chain" id="PRO_5045520836" evidence="1">
    <location>
        <begin position="24"/>
        <end position="156"/>
    </location>
</feature>
<sequence>MKNQFLKSTLGVVTLILISTACSSNSPTDDNNNNNAKLEGVWKPIKAVYTDSGGTNTTENFSECEQTGRTIFSSNGNFSQTGYYPVSGNCELEFDNTGNWQIINENILRVTLNGQVDNGIIGDYFILELTANSLKIDADTDANSTESEVYVFQKFN</sequence>
<dbReference type="PROSITE" id="PS51257">
    <property type="entry name" value="PROKAR_LIPOPROTEIN"/>
    <property type="match status" value="1"/>
</dbReference>
<reference evidence="3 4" key="1">
    <citation type="submission" date="2021-04" db="EMBL/GenBank/DDBJ databases">
        <title>Mariniflexile gromovii gen. nov., sp. nov., a gliding bacterium isolated from the sea urchin Strongylocentrotus intermedius.</title>
        <authorList>
            <person name="Ko S."/>
            <person name="Le V."/>
            <person name="Ahn C.-Y."/>
            <person name="Oh H.-M."/>
        </authorList>
    </citation>
    <scope>NUCLEOTIDE SEQUENCE [LARGE SCALE GENOMIC DNA]</scope>
    <source>
        <strain evidence="3 4">KCTC 12570</strain>
    </source>
</reference>
<feature type="signal peptide" evidence="1">
    <location>
        <begin position="1"/>
        <end position="23"/>
    </location>
</feature>
<accession>A0ABS4BYD7</accession>
<dbReference type="Proteomes" id="UP000670776">
    <property type="component" value="Unassembled WGS sequence"/>
</dbReference>
<feature type="domain" description="Lipocalin-like" evidence="2">
    <location>
        <begin position="38"/>
        <end position="136"/>
    </location>
</feature>
<evidence type="ECO:0000259" key="2">
    <source>
        <dbReference type="Pfam" id="PF13648"/>
    </source>
</evidence>
<dbReference type="EMBL" id="JAGJCB010000026">
    <property type="protein sequence ID" value="MBP0905597.1"/>
    <property type="molecule type" value="Genomic_DNA"/>
</dbReference>
<proteinExistence type="predicted"/>
<keyword evidence="1" id="KW-0732">Signal</keyword>
<dbReference type="Pfam" id="PF13648">
    <property type="entry name" value="Lipocalin_4"/>
    <property type="match status" value="1"/>
</dbReference>
<keyword evidence="4" id="KW-1185">Reference proteome</keyword>
<gene>
    <name evidence="3" type="ORF">J8H85_17345</name>
</gene>
<name>A0ABS4BYD7_9FLAO</name>
<evidence type="ECO:0000313" key="4">
    <source>
        <dbReference type="Proteomes" id="UP000670776"/>
    </source>
</evidence>
<protein>
    <submittedName>
        <fullName evidence="3">Lipocalin family protein</fullName>
    </submittedName>
</protein>